<dbReference type="AlphaFoldDB" id="A0A126QRM2"/>
<evidence type="ECO:0000313" key="7">
    <source>
        <dbReference type="Proteomes" id="UP000295506"/>
    </source>
</evidence>
<dbReference type="PANTHER" id="PTHR36306:SF1">
    <property type="entry name" value="ALPHA-AMYLASE-RELATED"/>
    <property type="match status" value="1"/>
</dbReference>
<name>A0A126QRM2_9BACT</name>
<dbReference type="OrthoDB" id="138256at2"/>
<evidence type="ECO:0000259" key="3">
    <source>
        <dbReference type="Pfam" id="PF03065"/>
    </source>
</evidence>
<dbReference type="PANTHER" id="PTHR36306">
    <property type="entry name" value="ALPHA-AMYLASE-RELATED-RELATED"/>
    <property type="match status" value="1"/>
</dbReference>
<evidence type="ECO:0000256" key="1">
    <source>
        <dbReference type="ARBA" id="ARBA00006821"/>
    </source>
</evidence>
<dbReference type="Pfam" id="PF03065">
    <property type="entry name" value="Glyco_hydro_57"/>
    <property type="match status" value="1"/>
</dbReference>
<dbReference type="Gene3D" id="3.20.110.20">
    <property type="match status" value="1"/>
</dbReference>
<dbReference type="Proteomes" id="UP000295506">
    <property type="component" value="Unassembled WGS sequence"/>
</dbReference>
<accession>A0A126QRM2</accession>
<reference evidence="4 6" key="1">
    <citation type="journal article" date="2016" name="Front. Microbiol.">
        <title>Genome Sequence of the Piezophilic, Mesophilic Sulfate-Reducing Bacterium Desulfovibrio indicus J2T.</title>
        <authorList>
            <person name="Cao J."/>
            <person name="Maignien L."/>
            <person name="Shao Z."/>
            <person name="Alain K."/>
            <person name="Jebbar M."/>
        </authorList>
    </citation>
    <scope>NUCLEOTIDE SEQUENCE [LARGE SCALE GENOMIC DNA]</scope>
    <source>
        <strain evidence="4 6">J2</strain>
    </source>
</reference>
<sequence length="400" mass="46653">MISVCFYFQVHQPMRLDQKYTFFDIGRRHDYRDDKANRDILRKVAEKCYLPANRMMLDLIERHKGRFRISYAITGVAMEQFQEFCPEVLDSFRELADTGCVEFIGETHYHSLAFLFSKEEFRRQVKMHSRILEEFFGAKPVTFRNTELIYSNDLALEVEKMGYKAILAEGADQVLGWRSPNFVYQPAGCSKLKALLKNYRLSDDVAFRFSDRGWSEWPVTTEKFARWVHAVAGSGEMVNLFMDYETIGEHQWADTGIFEFFRALPDAILSRDDFVFETPGEAAAHLDPMAQLDVPYFTSWADLERDVTAWQGNPMQDQAAELAYGLEDKVMASGDEEIVATWRELLTSDHFYYMCTKWFSDGDVHKYFNPYETPHQAFITYMNALNDLALRLEGFPRARD</sequence>
<dbReference type="EMBL" id="SOBK01000002">
    <property type="protein sequence ID" value="TDT90872.1"/>
    <property type="molecule type" value="Genomic_DNA"/>
</dbReference>
<dbReference type="InterPro" id="IPR052046">
    <property type="entry name" value="GH57_Enzymes"/>
</dbReference>
<evidence type="ECO:0000313" key="5">
    <source>
        <dbReference type="EMBL" id="TDT90872.1"/>
    </source>
</evidence>
<proteinExistence type="inferred from homology"/>
<dbReference type="CDD" id="cd10795">
    <property type="entry name" value="GH57N_MJA1_like"/>
    <property type="match status" value="1"/>
</dbReference>
<dbReference type="EMBL" id="CP014206">
    <property type="protein sequence ID" value="AMK12562.1"/>
    <property type="molecule type" value="Genomic_DNA"/>
</dbReference>
<reference evidence="5 7" key="2">
    <citation type="submission" date="2019-03" db="EMBL/GenBank/DDBJ databases">
        <title>Genomic Encyclopedia of Type Strains, Phase IV (KMG-IV): sequencing the most valuable type-strain genomes for metagenomic binning, comparative biology and taxonomic classification.</title>
        <authorList>
            <person name="Goeker M."/>
        </authorList>
    </citation>
    <scope>NUCLEOTIDE SEQUENCE [LARGE SCALE GENOMIC DNA]</scope>
    <source>
        <strain evidence="5 7">DSM 101483</strain>
    </source>
</reference>
<keyword evidence="6" id="KW-1185">Reference proteome</keyword>
<evidence type="ECO:0000256" key="2">
    <source>
        <dbReference type="ARBA" id="ARBA00023277"/>
    </source>
</evidence>
<keyword evidence="2" id="KW-0119">Carbohydrate metabolism</keyword>
<dbReference type="InterPro" id="IPR004300">
    <property type="entry name" value="Glyco_hydro_57_N"/>
</dbReference>
<gene>
    <name evidence="4" type="ORF">AWY79_16360</name>
    <name evidence="5" type="ORF">EDC59_102305</name>
</gene>
<dbReference type="KEGG" id="dej:AWY79_16360"/>
<protein>
    <submittedName>
        <fullName evidence="5">Alpha-amylase</fullName>
    </submittedName>
</protein>
<dbReference type="GO" id="GO:0003824">
    <property type="term" value="F:catalytic activity"/>
    <property type="evidence" value="ECO:0007669"/>
    <property type="project" value="InterPro"/>
</dbReference>
<evidence type="ECO:0000313" key="6">
    <source>
        <dbReference type="Proteomes" id="UP000055611"/>
    </source>
</evidence>
<dbReference type="SUPFAM" id="SSF88713">
    <property type="entry name" value="Glycoside hydrolase/deacetylase"/>
    <property type="match status" value="1"/>
</dbReference>
<dbReference type="InterPro" id="IPR011330">
    <property type="entry name" value="Glyco_hydro/deAcase_b/a-brl"/>
</dbReference>
<dbReference type="RefSeq" id="WP_066806259.1">
    <property type="nucleotide sequence ID" value="NZ_CP014206.1"/>
</dbReference>
<comment type="similarity">
    <text evidence="1">Belongs to the glycosyl hydrolase 57 family.</text>
</comment>
<dbReference type="Proteomes" id="UP000055611">
    <property type="component" value="Chromosome"/>
</dbReference>
<dbReference type="GO" id="GO:0005975">
    <property type="term" value="P:carbohydrate metabolic process"/>
    <property type="evidence" value="ECO:0007669"/>
    <property type="project" value="InterPro"/>
</dbReference>
<organism evidence="5 7">
    <name type="scientific">Pseudodesulfovibrio indicus</name>
    <dbReference type="NCBI Taxonomy" id="1716143"/>
    <lineage>
        <taxon>Bacteria</taxon>
        <taxon>Pseudomonadati</taxon>
        <taxon>Thermodesulfobacteriota</taxon>
        <taxon>Desulfovibrionia</taxon>
        <taxon>Desulfovibrionales</taxon>
        <taxon>Desulfovibrionaceae</taxon>
    </lineage>
</organism>
<feature type="domain" description="Glycoside hydrolase family 57 N-terminal" evidence="3">
    <location>
        <begin position="6"/>
        <end position="289"/>
    </location>
</feature>
<evidence type="ECO:0000313" key="4">
    <source>
        <dbReference type="EMBL" id="AMK12562.1"/>
    </source>
</evidence>